<evidence type="ECO:0000256" key="1">
    <source>
        <dbReference type="SAM" id="MobiDB-lite"/>
    </source>
</evidence>
<name>A0A832H9U7_9CYAN</name>
<dbReference type="InterPro" id="IPR051082">
    <property type="entry name" value="Pentapeptide-BTB/POZ_domain"/>
</dbReference>
<proteinExistence type="predicted"/>
<protein>
    <recommendedName>
        <fullName evidence="3">Pentapeptide repeat-containing protein</fullName>
    </recommendedName>
</protein>
<organism evidence="2">
    <name type="scientific">Oscillatoriales cyanobacterium SpSt-402</name>
    <dbReference type="NCBI Taxonomy" id="2282168"/>
    <lineage>
        <taxon>Bacteria</taxon>
        <taxon>Bacillati</taxon>
        <taxon>Cyanobacteriota</taxon>
        <taxon>Cyanophyceae</taxon>
        <taxon>Oscillatoriophycideae</taxon>
        <taxon>Oscillatoriales</taxon>
    </lineage>
</organism>
<dbReference type="Pfam" id="PF00805">
    <property type="entry name" value="Pentapeptide"/>
    <property type="match status" value="5"/>
</dbReference>
<evidence type="ECO:0008006" key="3">
    <source>
        <dbReference type="Google" id="ProtNLM"/>
    </source>
</evidence>
<feature type="compositionally biased region" description="Polar residues" evidence="1">
    <location>
        <begin position="521"/>
        <end position="530"/>
    </location>
</feature>
<dbReference type="PANTHER" id="PTHR14136">
    <property type="entry name" value="BTB_POZ DOMAIN-CONTAINING PROTEIN KCTD9"/>
    <property type="match status" value="1"/>
</dbReference>
<dbReference type="AlphaFoldDB" id="A0A832H9U7"/>
<feature type="region of interest" description="Disordered" evidence="1">
    <location>
        <begin position="518"/>
        <end position="539"/>
    </location>
</feature>
<sequence length="539" mass="57915">MNSEDLLKQYATGERNFPAAKLSEANLSGVNLSKANLNGANLSVANLCGSNLSEANLSKAKLNVAKLSGANLSKANLEEANLNVANLTLADLSHAELRQASLVRAEMTRADLSEANLSFANLSGVDLKDAKLRHANLSHANISRATLKWAAFNSANLTQANLHGTDLSSSDLSGADLSHTELRQANLSRANLRGANLSGANLRWADLSGADLSWADLSGARLSGANLTGVNLSYANLLGTILVHADLTRASLIGADWSGSDLSGATLTGAKLHGVLRFGVKTEGILCEWVDLSPNGDQSEICHLSTERLKQFFHETPPTVRLMVDTEFDVEAHYALAATYCQLARRYQIMLPPPNIRVGRRRTTLTFEMQSDDELFLASYVAILPFKDAVGAHENLLSLWKLLCKENQADGEKLVPLAQELEAALNQFIVKAEGVQLPASCEMLLKKATFFQAPTQTTLVTSKNQNLTIYSHPCFGKRVAPASVLANASTTAIAESTNNELPPLSSLMDFIQSFHQPEIASPNQNGSTGSKKGHSEVME</sequence>
<comment type="caution">
    <text evidence="2">The sequence shown here is derived from an EMBL/GenBank/DDBJ whole genome shotgun (WGS) entry which is preliminary data.</text>
</comment>
<dbReference type="Gene3D" id="2.160.20.80">
    <property type="entry name" value="E3 ubiquitin-protein ligase SopA"/>
    <property type="match status" value="3"/>
</dbReference>
<reference evidence="2" key="1">
    <citation type="journal article" date="2020" name="mSystems">
        <title>Genome- and Community-Level Interaction Insights into Carbon Utilization and Element Cycling Functions of Hydrothermarchaeota in Hydrothermal Sediment.</title>
        <authorList>
            <person name="Zhou Z."/>
            <person name="Liu Y."/>
            <person name="Xu W."/>
            <person name="Pan J."/>
            <person name="Luo Z.H."/>
            <person name="Li M."/>
        </authorList>
    </citation>
    <scope>NUCLEOTIDE SEQUENCE [LARGE SCALE GENOMIC DNA]</scope>
    <source>
        <strain evidence="2">SpSt-402</strain>
    </source>
</reference>
<accession>A0A832H9U7</accession>
<evidence type="ECO:0000313" key="2">
    <source>
        <dbReference type="EMBL" id="HGW94990.1"/>
    </source>
</evidence>
<dbReference type="InterPro" id="IPR001646">
    <property type="entry name" value="5peptide_repeat"/>
</dbReference>
<gene>
    <name evidence="2" type="ORF">ENR47_12015</name>
</gene>
<dbReference type="EMBL" id="DSRD01000746">
    <property type="protein sequence ID" value="HGW94990.1"/>
    <property type="molecule type" value="Genomic_DNA"/>
</dbReference>
<dbReference type="SUPFAM" id="SSF141571">
    <property type="entry name" value="Pentapeptide repeat-like"/>
    <property type="match status" value="2"/>
</dbReference>
<dbReference type="PANTHER" id="PTHR14136:SF17">
    <property type="entry name" value="BTB_POZ DOMAIN-CONTAINING PROTEIN KCTD9"/>
    <property type="match status" value="1"/>
</dbReference>